<dbReference type="InterPro" id="IPR037401">
    <property type="entry name" value="SnoaL-like"/>
</dbReference>
<sequence>MTAIDTVRALYAASAAGDMSVLERLLGDTYWIEARGGPYGGTYQGLSEIGPAVFGAIASDVQDFSVNPDELLAIGSDRVLSLGTYRGHTVAGPLAIRFAHLITVDGERISHVEQFTDTHEWLVATGG</sequence>
<protein>
    <submittedName>
        <fullName evidence="2">Nuclear transport factor 2 family protein</fullName>
    </submittedName>
</protein>
<dbReference type="SUPFAM" id="SSF54427">
    <property type="entry name" value="NTF2-like"/>
    <property type="match status" value="1"/>
</dbReference>
<keyword evidence="3" id="KW-1185">Reference proteome</keyword>
<accession>A0ABP7SCL6</accession>
<proteinExistence type="predicted"/>
<dbReference type="PANTHER" id="PTHR41252:SF1">
    <property type="entry name" value="BLR2505 PROTEIN"/>
    <property type="match status" value="1"/>
</dbReference>
<feature type="domain" description="SnoaL-like" evidence="1">
    <location>
        <begin position="7"/>
        <end position="111"/>
    </location>
</feature>
<dbReference type="RefSeq" id="WP_344710868.1">
    <property type="nucleotide sequence ID" value="NZ_BAAAZD010000002.1"/>
</dbReference>
<dbReference type="Gene3D" id="3.10.450.50">
    <property type="match status" value="1"/>
</dbReference>
<dbReference type="EMBL" id="BAAAZD010000002">
    <property type="protein sequence ID" value="GAA4009910.1"/>
    <property type="molecule type" value="Genomic_DNA"/>
</dbReference>
<name>A0ABP7SCL6_9SPHN</name>
<gene>
    <name evidence="2" type="ORF">GCM10022211_25270</name>
</gene>
<dbReference type="PANTHER" id="PTHR41252">
    <property type="entry name" value="BLR2505 PROTEIN"/>
    <property type="match status" value="1"/>
</dbReference>
<evidence type="ECO:0000313" key="2">
    <source>
        <dbReference type="EMBL" id="GAA4009910.1"/>
    </source>
</evidence>
<organism evidence="2 3">
    <name type="scientific">Sphingomonas humi</name>
    <dbReference type="NCBI Taxonomy" id="335630"/>
    <lineage>
        <taxon>Bacteria</taxon>
        <taxon>Pseudomonadati</taxon>
        <taxon>Pseudomonadota</taxon>
        <taxon>Alphaproteobacteria</taxon>
        <taxon>Sphingomonadales</taxon>
        <taxon>Sphingomonadaceae</taxon>
        <taxon>Sphingomonas</taxon>
    </lineage>
</organism>
<dbReference type="Pfam" id="PF12680">
    <property type="entry name" value="SnoaL_2"/>
    <property type="match status" value="1"/>
</dbReference>
<dbReference type="Proteomes" id="UP001501310">
    <property type="component" value="Unassembled WGS sequence"/>
</dbReference>
<dbReference type="InterPro" id="IPR032710">
    <property type="entry name" value="NTF2-like_dom_sf"/>
</dbReference>
<evidence type="ECO:0000313" key="3">
    <source>
        <dbReference type="Proteomes" id="UP001501310"/>
    </source>
</evidence>
<reference evidence="3" key="1">
    <citation type="journal article" date="2019" name="Int. J. Syst. Evol. Microbiol.">
        <title>The Global Catalogue of Microorganisms (GCM) 10K type strain sequencing project: providing services to taxonomists for standard genome sequencing and annotation.</title>
        <authorList>
            <consortium name="The Broad Institute Genomics Platform"/>
            <consortium name="The Broad Institute Genome Sequencing Center for Infectious Disease"/>
            <person name="Wu L."/>
            <person name="Ma J."/>
        </authorList>
    </citation>
    <scope>NUCLEOTIDE SEQUENCE [LARGE SCALE GENOMIC DNA]</scope>
    <source>
        <strain evidence="3">JCM 16603</strain>
    </source>
</reference>
<evidence type="ECO:0000259" key="1">
    <source>
        <dbReference type="Pfam" id="PF12680"/>
    </source>
</evidence>
<comment type="caution">
    <text evidence="2">The sequence shown here is derived from an EMBL/GenBank/DDBJ whole genome shotgun (WGS) entry which is preliminary data.</text>
</comment>